<comment type="caution">
    <text evidence="7">The sequence shown here is derived from an EMBL/GenBank/DDBJ whole genome shotgun (WGS) entry which is preliminary data.</text>
</comment>
<feature type="transmembrane region" description="Helical" evidence="6">
    <location>
        <begin position="12"/>
        <end position="34"/>
    </location>
</feature>
<dbReference type="PANTHER" id="PTHR33529:SF2">
    <property type="entry name" value="LIPOPOLYSACCHARIDE EXPORT SYSTEM PERMEASE PROTEIN LPTG"/>
    <property type="match status" value="1"/>
</dbReference>
<dbReference type="PANTHER" id="PTHR33529">
    <property type="entry name" value="SLR0882 PROTEIN-RELATED"/>
    <property type="match status" value="1"/>
</dbReference>
<protein>
    <submittedName>
        <fullName evidence="7">Lipopolysaccharide export system permease protein LptG</fullName>
    </submittedName>
</protein>
<evidence type="ECO:0000256" key="4">
    <source>
        <dbReference type="ARBA" id="ARBA00022989"/>
    </source>
</evidence>
<evidence type="ECO:0000256" key="2">
    <source>
        <dbReference type="ARBA" id="ARBA00022475"/>
    </source>
</evidence>
<name>A0A1J5P985_9ZZZZ</name>
<dbReference type="GO" id="GO:0055085">
    <property type="term" value="P:transmembrane transport"/>
    <property type="evidence" value="ECO:0007669"/>
    <property type="project" value="InterPro"/>
</dbReference>
<evidence type="ECO:0000256" key="3">
    <source>
        <dbReference type="ARBA" id="ARBA00022692"/>
    </source>
</evidence>
<evidence type="ECO:0000256" key="6">
    <source>
        <dbReference type="SAM" id="Phobius"/>
    </source>
</evidence>
<dbReference type="GO" id="GO:0043190">
    <property type="term" value="C:ATP-binding cassette (ABC) transporter complex"/>
    <property type="evidence" value="ECO:0007669"/>
    <property type="project" value="InterPro"/>
</dbReference>
<dbReference type="EMBL" id="MLJW01008179">
    <property type="protein sequence ID" value="OIQ64367.1"/>
    <property type="molecule type" value="Genomic_DNA"/>
</dbReference>
<comment type="subcellular location">
    <subcellularLocation>
        <location evidence="1">Cell membrane</location>
        <topology evidence="1">Multi-pass membrane protein</topology>
    </subcellularLocation>
</comment>
<evidence type="ECO:0000256" key="5">
    <source>
        <dbReference type="ARBA" id="ARBA00023136"/>
    </source>
</evidence>
<evidence type="ECO:0000313" key="7">
    <source>
        <dbReference type="EMBL" id="OIQ64367.1"/>
    </source>
</evidence>
<dbReference type="InterPro" id="IPR030923">
    <property type="entry name" value="LptG"/>
</dbReference>
<dbReference type="InterPro" id="IPR005495">
    <property type="entry name" value="LptG/LptF_permease"/>
</dbReference>
<feature type="transmembrane region" description="Helical" evidence="6">
    <location>
        <begin position="308"/>
        <end position="325"/>
    </location>
</feature>
<dbReference type="GO" id="GO:0015920">
    <property type="term" value="P:lipopolysaccharide transport"/>
    <property type="evidence" value="ECO:0007669"/>
    <property type="project" value="TreeGrafter"/>
</dbReference>
<evidence type="ECO:0000256" key="1">
    <source>
        <dbReference type="ARBA" id="ARBA00004651"/>
    </source>
</evidence>
<gene>
    <name evidence="7" type="primary">lptG_11</name>
    <name evidence="7" type="ORF">GALL_540820</name>
</gene>
<feature type="transmembrane region" description="Helical" evidence="6">
    <location>
        <begin position="105"/>
        <end position="126"/>
    </location>
</feature>
<sequence>MSMVTNTLGRYFAGRFVVSALGVFASIFLLLVLVDYIEMVRKTSGLVEVSAITVAETSLFRVPQLLEKMMPFCILIGAMTCYLALSRRLELVVARAAGVSAWQFIAPALASAIVLGILATTAYNPMSANLRELSKRMEAELFGSAPGGGVQDASGFWINQVNSDGQAIINAVRSEQQGVRLTGLTVFRFDNDFQFKERIEAQAATLEEGRWLFKSVRRYTLDGPPVDQESFALSTSLTPAQVRNSFSTPETVSFWQLPGYIRSSESSGFATAGYRLQYQKLLAQPFLLAAMVMLAAAVSLRFFRFGGVQKMVLSGVGAGFLLYVLSKVTEDLSKAELMHPIASAWLPVCVGGLTGFLALLYQEDG</sequence>
<accession>A0A1J5P985</accession>
<feature type="transmembrane region" description="Helical" evidence="6">
    <location>
        <begin position="281"/>
        <end position="302"/>
    </location>
</feature>
<keyword evidence="4 6" id="KW-1133">Transmembrane helix</keyword>
<reference evidence="7" key="1">
    <citation type="submission" date="2016-10" db="EMBL/GenBank/DDBJ databases">
        <title>Sequence of Gallionella enrichment culture.</title>
        <authorList>
            <person name="Poehlein A."/>
            <person name="Muehling M."/>
            <person name="Daniel R."/>
        </authorList>
    </citation>
    <scope>NUCLEOTIDE SEQUENCE</scope>
</reference>
<keyword evidence="5 6" id="KW-0472">Membrane</keyword>
<feature type="transmembrane region" description="Helical" evidence="6">
    <location>
        <begin position="337"/>
        <end position="361"/>
    </location>
</feature>
<dbReference type="NCBIfam" id="TIGR04408">
    <property type="entry name" value="LptG_lptG"/>
    <property type="match status" value="1"/>
</dbReference>
<dbReference type="AlphaFoldDB" id="A0A1J5P985"/>
<organism evidence="7">
    <name type="scientific">mine drainage metagenome</name>
    <dbReference type="NCBI Taxonomy" id="410659"/>
    <lineage>
        <taxon>unclassified sequences</taxon>
        <taxon>metagenomes</taxon>
        <taxon>ecological metagenomes</taxon>
    </lineage>
</organism>
<keyword evidence="3 6" id="KW-0812">Transmembrane</keyword>
<feature type="transmembrane region" description="Helical" evidence="6">
    <location>
        <begin position="69"/>
        <end position="85"/>
    </location>
</feature>
<proteinExistence type="predicted"/>
<dbReference type="Pfam" id="PF03739">
    <property type="entry name" value="LptF_LptG"/>
    <property type="match status" value="1"/>
</dbReference>
<keyword evidence="2" id="KW-1003">Cell membrane</keyword>